<organism evidence="12 13">
    <name type="scientific">Salinithrix halophila</name>
    <dbReference type="NCBI Taxonomy" id="1485204"/>
    <lineage>
        <taxon>Bacteria</taxon>
        <taxon>Bacillati</taxon>
        <taxon>Bacillota</taxon>
        <taxon>Bacilli</taxon>
        <taxon>Bacillales</taxon>
        <taxon>Thermoactinomycetaceae</taxon>
        <taxon>Salinithrix</taxon>
    </lineage>
</organism>
<name>A0ABV8JB85_9BACL</name>
<evidence type="ECO:0000259" key="10">
    <source>
        <dbReference type="PROSITE" id="PS50112"/>
    </source>
</evidence>
<evidence type="ECO:0000256" key="5">
    <source>
        <dbReference type="ARBA" id="ARBA00022741"/>
    </source>
</evidence>
<dbReference type="Gene3D" id="3.30.565.10">
    <property type="entry name" value="Histidine kinase-like ATPase, C-terminal domain"/>
    <property type="match status" value="1"/>
</dbReference>
<evidence type="ECO:0000256" key="8">
    <source>
        <dbReference type="ARBA" id="ARBA00023012"/>
    </source>
</evidence>
<dbReference type="CDD" id="cd00130">
    <property type="entry name" value="PAS"/>
    <property type="match status" value="3"/>
</dbReference>
<keyword evidence="8" id="KW-0902">Two-component regulatory system</keyword>
<dbReference type="InterPro" id="IPR036097">
    <property type="entry name" value="HisK_dim/P_sf"/>
</dbReference>
<keyword evidence="4" id="KW-0808">Transferase</keyword>
<dbReference type="SMART" id="SM00086">
    <property type="entry name" value="PAC"/>
    <property type="match status" value="3"/>
</dbReference>
<dbReference type="SUPFAM" id="SSF47384">
    <property type="entry name" value="Homodimeric domain of signal transducing histidine kinase"/>
    <property type="match status" value="1"/>
</dbReference>
<protein>
    <recommendedName>
        <fullName evidence="2">histidine kinase</fullName>
        <ecNumber evidence="2">2.7.13.3</ecNumber>
    </recommendedName>
</protein>
<dbReference type="Pfam" id="PF13426">
    <property type="entry name" value="PAS_9"/>
    <property type="match status" value="2"/>
</dbReference>
<evidence type="ECO:0000256" key="3">
    <source>
        <dbReference type="ARBA" id="ARBA00022553"/>
    </source>
</evidence>
<evidence type="ECO:0000256" key="2">
    <source>
        <dbReference type="ARBA" id="ARBA00012438"/>
    </source>
</evidence>
<dbReference type="InterPro" id="IPR035965">
    <property type="entry name" value="PAS-like_dom_sf"/>
</dbReference>
<dbReference type="PROSITE" id="PS50113">
    <property type="entry name" value="PAC"/>
    <property type="match status" value="2"/>
</dbReference>
<dbReference type="InterPro" id="IPR000014">
    <property type="entry name" value="PAS"/>
</dbReference>
<dbReference type="Gene3D" id="3.30.450.20">
    <property type="entry name" value="PAS domain"/>
    <property type="match status" value="3"/>
</dbReference>
<evidence type="ECO:0000259" key="9">
    <source>
        <dbReference type="PROSITE" id="PS50109"/>
    </source>
</evidence>
<dbReference type="EC" id="2.7.13.3" evidence="2"/>
<accession>A0ABV8JB85</accession>
<dbReference type="PANTHER" id="PTHR43065">
    <property type="entry name" value="SENSOR HISTIDINE KINASE"/>
    <property type="match status" value="1"/>
</dbReference>
<dbReference type="SUPFAM" id="SSF55874">
    <property type="entry name" value="ATPase domain of HSP90 chaperone/DNA topoisomerase II/histidine kinase"/>
    <property type="match status" value="1"/>
</dbReference>
<feature type="domain" description="Histidine kinase" evidence="9">
    <location>
        <begin position="395"/>
        <end position="595"/>
    </location>
</feature>
<dbReference type="Pfam" id="PF02518">
    <property type="entry name" value="HATPase_c"/>
    <property type="match status" value="1"/>
</dbReference>
<sequence>MKRDPFLQEEPLLRYGHCLFQHVSEGILQLDPNGVIQYANPVAHRLFGREELRGLSVSRLFSMVGSSSVTSHSKGGPLPYRKPDGTSVWLQWRRIPYPESGPPEGFFLTVQDVTASIQVAQAEKDLERSDRQCAQAARLARLGYWEWDLSRNRIQWSEEVSRMFSIPHQRERTLKECLQLVHPDDRERVYRRVQFALNGGSWEMEFRLLHPEGGSRHIRQTGELSCDADGFPVLASGTIQDITSQKAAEEALQLSETKFCSVLQSAKDGIIMADYHGRILSWNRGAKEIFGYTEEEALGQPISVIFPTVIHSDYQKELRRHQQDARMIYPSRTVEMMGLRKDGTEVPAEISFTSWEREENRIFVGIIRDIRERKKTEELLRQSEKLMVVGQLAAGVAHEIRNPLTALRGFVQLLFREEDYRGVMLSELDRIEWICREFLLLAKPQPVQFVDKNPVDILEDVRMLLQSQALLNRVVIITEIDEPLPTITCEANLLKQAFTNLLKNGMEAMPEGGTLYVRLTSEPDGIRLTVTDEGDGIPREDLPRLGEPFFTTKEEGTGLGLMITRQIIHHHKGTLSFSSEIGKGTSVTLRLPVKPDTDEQE</sequence>
<keyword evidence="13" id="KW-1185">Reference proteome</keyword>
<evidence type="ECO:0000313" key="13">
    <source>
        <dbReference type="Proteomes" id="UP001595843"/>
    </source>
</evidence>
<comment type="catalytic activity">
    <reaction evidence="1">
        <text>ATP + protein L-histidine = ADP + protein N-phospho-L-histidine.</text>
        <dbReference type="EC" id="2.7.13.3"/>
    </reaction>
</comment>
<proteinExistence type="predicted"/>
<evidence type="ECO:0000256" key="6">
    <source>
        <dbReference type="ARBA" id="ARBA00022777"/>
    </source>
</evidence>
<keyword evidence="7" id="KW-0067">ATP-binding</keyword>
<dbReference type="SMART" id="SM00388">
    <property type="entry name" value="HisKA"/>
    <property type="match status" value="1"/>
</dbReference>
<dbReference type="Gene3D" id="2.10.70.100">
    <property type="match status" value="1"/>
</dbReference>
<feature type="domain" description="PAC" evidence="11">
    <location>
        <begin position="332"/>
        <end position="382"/>
    </location>
</feature>
<dbReference type="InterPro" id="IPR000700">
    <property type="entry name" value="PAS-assoc_C"/>
</dbReference>
<dbReference type="NCBIfam" id="TIGR00229">
    <property type="entry name" value="sensory_box"/>
    <property type="match status" value="3"/>
</dbReference>
<dbReference type="InterPro" id="IPR005467">
    <property type="entry name" value="His_kinase_dom"/>
</dbReference>
<dbReference type="SUPFAM" id="SSF55785">
    <property type="entry name" value="PYP-like sensor domain (PAS domain)"/>
    <property type="match status" value="3"/>
</dbReference>
<keyword evidence="3" id="KW-0597">Phosphoprotein</keyword>
<dbReference type="InterPro" id="IPR013655">
    <property type="entry name" value="PAS_fold_3"/>
</dbReference>
<feature type="domain" description="PAS" evidence="10">
    <location>
        <begin position="255"/>
        <end position="325"/>
    </location>
</feature>
<dbReference type="PRINTS" id="PR00344">
    <property type="entry name" value="BCTRLSENSOR"/>
</dbReference>
<dbReference type="SMART" id="SM00387">
    <property type="entry name" value="HATPase_c"/>
    <property type="match status" value="1"/>
</dbReference>
<dbReference type="InterPro" id="IPR001610">
    <property type="entry name" value="PAC"/>
</dbReference>
<evidence type="ECO:0000256" key="1">
    <source>
        <dbReference type="ARBA" id="ARBA00000085"/>
    </source>
</evidence>
<dbReference type="CDD" id="cd00082">
    <property type="entry name" value="HisKA"/>
    <property type="match status" value="1"/>
</dbReference>
<dbReference type="EMBL" id="JBHSAP010000007">
    <property type="protein sequence ID" value="MFC4076138.1"/>
    <property type="molecule type" value="Genomic_DNA"/>
</dbReference>
<reference evidence="13" key="1">
    <citation type="journal article" date="2019" name="Int. J. Syst. Evol. Microbiol.">
        <title>The Global Catalogue of Microorganisms (GCM) 10K type strain sequencing project: providing services to taxonomists for standard genome sequencing and annotation.</title>
        <authorList>
            <consortium name="The Broad Institute Genomics Platform"/>
            <consortium name="The Broad Institute Genome Sequencing Center for Infectious Disease"/>
            <person name="Wu L."/>
            <person name="Ma J."/>
        </authorList>
    </citation>
    <scope>NUCLEOTIDE SEQUENCE [LARGE SCALE GENOMIC DNA]</scope>
    <source>
        <strain evidence="13">IBRC-M 10813</strain>
    </source>
</reference>
<dbReference type="Proteomes" id="UP001595843">
    <property type="component" value="Unassembled WGS sequence"/>
</dbReference>
<dbReference type="InterPro" id="IPR003594">
    <property type="entry name" value="HATPase_dom"/>
</dbReference>
<keyword evidence="5" id="KW-0547">Nucleotide-binding</keyword>
<dbReference type="SMART" id="SM00091">
    <property type="entry name" value="PAS"/>
    <property type="match status" value="3"/>
</dbReference>
<dbReference type="InterPro" id="IPR036890">
    <property type="entry name" value="HATPase_C_sf"/>
</dbReference>
<dbReference type="InterPro" id="IPR003661">
    <property type="entry name" value="HisK_dim/P_dom"/>
</dbReference>
<dbReference type="PANTHER" id="PTHR43065:SF46">
    <property type="entry name" value="C4-DICARBOXYLATE TRANSPORT SENSOR PROTEIN DCTB"/>
    <property type="match status" value="1"/>
</dbReference>
<dbReference type="Pfam" id="PF00512">
    <property type="entry name" value="HisKA"/>
    <property type="match status" value="1"/>
</dbReference>
<keyword evidence="6" id="KW-0418">Kinase</keyword>
<feature type="domain" description="PAC" evidence="11">
    <location>
        <begin position="202"/>
        <end position="254"/>
    </location>
</feature>
<gene>
    <name evidence="12" type="ORF">ACFOUO_04870</name>
</gene>
<evidence type="ECO:0000313" key="12">
    <source>
        <dbReference type="EMBL" id="MFC4076138.1"/>
    </source>
</evidence>
<dbReference type="InterPro" id="IPR004358">
    <property type="entry name" value="Sig_transdc_His_kin-like_C"/>
</dbReference>
<comment type="caution">
    <text evidence="12">The sequence shown here is derived from an EMBL/GenBank/DDBJ whole genome shotgun (WGS) entry which is preliminary data.</text>
</comment>
<evidence type="ECO:0000256" key="4">
    <source>
        <dbReference type="ARBA" id="ARBA00022679"/>
    </source>
</evidence>
<dbReference type="Gene3D" id="1.10.287.130">
    <property type="match status" value="1"/>
</dbReference>
<dbReference type="PROSITE" id="PS50109">
    <property type="entry name" value="HIS_KIN"/>
    <property type="match status" value="1"/>
</dbReference>
<evidence type="ECO:0000259" key="11">
    <source>
        <dbReference type="PROSITE" id="PS50113"/>
    </source>
</evidence>
<evidence type="ECO:0000256" key="7">
    <source>
        <dbReference type="ARBA" id="ARBA00022840"/>
    </source>
</evidence>
<dbReference type="PROSITE" id="PS50112">
    <property type="entry name" value="PAS"/>
    <property type="match status" value="1"/>
</dbReference>
<dbReference type="Pfam" id="PF08447">
    <property type="entry name" value="PAS_3"/>
    <property type="match status" value="1"/>
</dbReference>
<dbReference type="RefSeq" id="WP_380702715.1">
    <property type="nucleotide sequence ID" value="NZ_JBHSAP010000007.1"/>
</dbReference>